<evidence type="ECO:0000256" key="10">
    <source>
        <dbReference type="ARBA" id="ARBA00022824"/>
    </source>
</evidence>
<evidence type="ECO:0000256" key="14">
    <source>
        <dbReference type="ARBA" id="ARBA00023315"/>
    </source>
</evidence>
<dbReference type="InterPro" id="IPR007130">
    <property type="entry name" value="DAGAT"/>
</dbReference>
<keyword evidence="14" id="KW-0012">Acyltransferase</keyword>
<evidence type="ECO:0000256" key="6">
    <source>
        <dbReference type="ARBA" id="ARBA00022516"/>
    </source>
</evidence>
<feature type="compositionally biased region" description="Low complexity" evidence="15">
    <location>
        <begin position="275"/>
        <end position="288"/>
    </location>
</feature>
<dbReference type="GO" id="GO:0019432">
    <property type="term" value="P:triglyceride biosynthetic process"/>
    <property type="evidence" value="ECO:0007669"/>
    <property type="project" value="TreeGrafter"/>
</dbReference>
<dbReference type="EC" id="2.3.1.20" evidence="5"/>
<evidence type="ECO:0000256" key="7">
    <source>
        <dbReference type="ARBA" id="ARBA00022679"/>
    </source>
</evidence>
<evidence type="ECO:0000313" key="18">
    <source>
        <dbReference type="Proteomes" id="UP001165122"/>
    </source>
</evidence>
<keyword evidence="7" id="KW-0808">Transferase</keyword>
<keyword evidence="9" id="KW-0319">Glycerol metabolism</keyword>
<comment type="caution">
    <text evidence="17">The sequence shown here is derived from an EMBL/GenBank/DDBJ whole genome shotgun (WGS) entry which is preliminary data.</text>
</comment>
<evidence type="ECO:0000256" key="16">
    <source>
        <dbReference type="SAM" id="Phobius"/>
    </source>
</evidence>
<comment type="similarity">
    <text evidence="4">Belongs to the diacylglycerol acyltransferase family.</text>
</comment>
<accession>A0A9W7AB97</accession>
<reference evidence="18" key="1">
    <citation type="journal article" date="2023" name="Commun. Biol.">
        <title>Genome analysis of Parmales, the sister group of diatoms, reveals the evolutionary specialization of diatoms from phago-mixotrophs to photoautotrophs.</title>
        <authorList>
            <person name="Ban H."/>
            <person name="Sato S."/>
            <person name="Yoshikawa S."/>
            <person name="Yamada K."/>
            <person name="Nakamura Y."/>
            <person name="Ichinomiya M."/>
            <person name="Sato N."/>
            <person name="Blanc-Mathieu R."/>
            <person name="Endo H."/>
            <person name="Kuwata A."/>
            <person name="Ogata H."/>
        </authorList>
    </citation>
    <scope>NUCLEOTIDE SEQUENCE [LARGE SCALE GENOMIC DNA]</scope>
    <source>
        <strain evidence="18">NIES 3700</strain>
    </source>
</reference>
<feature type="region of interest" description="Disordered" evidence="15">
    <location>
        <begin position="99"/>
        <end position="125"/>
    </location>
</feature>
<keyword evidence="6" id="KW-0444">Lipid biosynthesis</keyword>
<evidence type="ECO:0000256" key="1">
    <source>
        <dbReference type="ARBA" id="ARBA00004477"/>
    </source>
</evidence>
<keyword evidence="18" id="KW-1185">Reference proteome</keyword>
<evidence type="ECO:0000256" key="13">
    <source>
        <dbReference type="ARBA" id="ARBA00023136"/>
    </source>
</evidence>
<dbReference type="GO" id="GO:0005789">
    <property type="term" value="C:endoplasmic reticulum membrane"/>
    <property type="evidence" value="ECO:0007669"/>
    <property type="project" value="UniProtKB-SubCell"/>
</dbReference>
<dbReference type="EMBL" id="BRXW01000574">
    <property type="protein sequence ID" value="GMH67486.1"/>
    <property type="molecule type" value="Genomic_DNA"/>
</dbReference>
<evidence type="ECO:0000256" key="2">
    <source>
        <dbReference type="ARBA" id="ARBA00004771"/>
    </source>
</evidence>
<evidence type="ECO:0000256" key="11">
    <source>
        <dbReference type="ARBA" id="ARBA00022989"/>
    </source>
</evidence>
<keyword evidence="13 16" id="KW-0472">Membrane</keyword>
<dbReference type="GO" id="GO:0004144">
    <property type="term" value="F:diacylglycerol O-acyltransferase activity"/>
    <property type="evidence" value="ECO:0007669"/>
    <property type="project" value="UniProtKB-EC"/>
</dbReference>
<evidence type="ECO:0000256" key="9">
    <source>
        <dbReference type="ARBA" id="ARBA00022798"/>
    </source>
</evidence>
<name>A0A9W7AB97_9STRA</name>
<evidence type="ECO:0000256" key="8">
    <source>
        <dbReference type="ARBA" id="ARBA00022692"/>
    </source>
</evidence>
<keyword evidence="10" id="KW-0256">Endoplasmic reticulum</keyword>
<evidence type="ECO:0000256" key="4">
    <source>
        <dbReference type="ARBA" id="ARBA00005420"/>
    </source>
</evidence>
<feature type="region of interest" description="Disordered" evidence="15">
    <location>
        <begin position="263"/>
        <end position="290"/>
    </location>
</feature>
<comment type="pathway">
    <text evidence="2">Glycerolipid metabolism; triacylglycerol biosynthesis.</text>
</comment>
<keyword evidence="12" id="KW-0443">Lipid metabolism</keyword>
<feature type="transmembrane region" description="Helical" evidence="16">
    <location>
        <begin position="546"/>
        <end position="564"/>
    </location>
</feature>
<keyword evidence="8 16" id="KW-0812">Transmembrane</keyword>
<comment type="pathway">
    <text evidence="3">Lipid metabolism.</text>
</comment>
<dbReference type="PANTHER" id="PTHR12317:SF0">
    <property type="entry name" value="ACYLTRANSFERASE"/>
    <property type="match status" value="1"/>
</dbReference>
<keyword evidence="11 16" id="KW-1133">Transmembrane helix</keyword>
<dbReference type="AlphaFoldDB" id="A0A9W7AB97"/>
<evidence type="ECO:0000256" key="5">
    <source>
        <dbReference type="ARBA" id="ARBA00013244"/>
    </source>
</evidence>
<dbReference type="OrthoDB" id="264532at2759"/>
<feature type="transmembrane region" description="Helical" evidence="16">
    <location>
        <begin position="615"/>
        <end position="635"/>
    </location>
</feature>
<evidence type="ECO:0000313" key="17">
    <source>
        <dbReference type="EMBL" id="GMH67486.1"/>
    </source>
</evidence>
<evidence type="ECO:0000256" key="3">
    <source>
        <dbReference type="ARBA" id="ARBA00005189"/>
    </source>
</evidence>
<organism evidence="17 18">
    <name type="scientific">Triparma laevis f. longispina</name>
    <dbReference type="NCBI Taxonomy" id="1714387"/>
    <lineage>
        <taxon>Eukaryota</taxon>
        <taxon>Sar</taxon>
        <taxon>Stramenopiles</taxon>
        <taxon>Ochrophyta</taxon>
        <taxon>Bolidophyceae</taxon>
        <taxon>Parmales</taxon>
        <taxon>Triparmaceae</taxon>
        <taxon>Triparma</taxon>
    </lineage>
</organism>
<dbReference type="PANTHER" id="PTHR12317">
    <property type="entry name" value="DIACYLGLYCEROL O-ACYLTRANSFERASE"/>
    <property type="match status" value="1"/>
</dbReference>
<dbReference type="Proteomes" id="UP001165122">
    <property type="component" value="Unassembled WGS sequence"/>
</dbReference>
<dbReference type="Pfam" id="PF03982">
    <property type="entry name" value="DAGAT"/>
    <property type="match status" value="1"/>
</dbReference>
<sequence length="804" mass="88160">MSSDPLIENFNLYDVILTKDEYVGVSNTEKRHRALMGRKKSSFARLEKSASFGTVEGRLGGAGGERKAARRRTHIWTNGGNLSGASFGSKDKRRFSLLQLRPNGVKSESSQKPSLKKTRKKSLAPIVEEKKDEPTSIETVLTGLQSPPPNITTTVGAHPPMKTVPEHHRGLNTVTDTQKKAKGLAPSLSRTLLATVYTRLLPQLTWVLLLAAIFLPSRLRPIVLLLQILPIIVMSFTRGCGTRGRALFKQIALSRSMDVTFQQARTPEVTDSEHSGSSSSSFSSSSESSDCESNSDESYLFGFHPHGKCPLEVFPLLASAPETFGNMYLAQSSLGKAVPTVGYTTALFGNVIDATKAAITSTVEAGGDVGIFPGGVKEMILCVPGSDEIPIVRHAGFLRLAASLGRPIRPSFIFGMNDAYENPFPKIDSAVYKMTGAAIPWWSCSNKKGGDDERDGPRMVVGKRLRCYEGETEAEFTDRYYAALDYLFESHKNTIGKDRYKIKRLVFVDPHKRDGRIKQTSQPGPTATSKRLGRARAALARTPHVIATKFALGFVLIFFVDRAWTGAYRKFSTWGTYGASDHNAALFLHIISSTGWALTSAFLTLKRFNKYHRRVGAFGVTFAILMAISGALITLKGAEKSNLNFNSAFHALCNLQISYVTIYMAVYGVLCAAHSKFRDLVAHKQTFRTLHVLIGVNFMPRVVAMLVRYYFEFYVSKEFCFSLACGLQVGWQVSQIAGSRKGSTLRVRIIRCNQVALAAAFGALVLNSGLGVVGKEGAVLELGVGVGFMVVEDLRVKVLKEKKD</sequence>
<feature type="transmembrane region" description="Helical" evidence="16">
    <location>
        <begin position="690"/>
        <end position="711"/>
    </location>
</feature>
<feature type="transmembrane region" description="Helical" evidence="16">
    <location>
        <begin position="647"/>
        <end position="670"/>
    </location>
</feature>
<dbReference type="GO" id="GO:0006071">
    <property type="term" value="P:glycerol metabolic process"/>
    <property type="evidence" value="ECO:0007669"/>
    <property type="project" value="UniProtKB-KW"/>
</dbReference>
<comment type="subcellular location">
    <subcellularLocation>
        <location evidence="1">Endoplasmic reticulum membrane</location>
        <topology evidence="1">Multi-pass membrane protein</topology>
    </subcellularLocation>
</comment>
<evidence type="ECO:0000256" key="12">
    <source>
        <dbReference type="ARBA" id="ARBA00023098"/>
    </source>
</evidence>
<protein>
    <recommendedName>
        <fullName evidence="5">diacylglycerol O-acyltransferase</fullName>
        <ecNumber evidence="5">2.3.1.20</ecNumber>
    </recommendedName>
</protein>
<gene>
    <name evidence="17" type="ORF">TrLO_g1644</name>
</gene>
<proteinExistence type="inferred from homology"/>
<evidence type="ECO:0000256" key="15">
    <source>
        <dbReference type="SAM" id="MobiDB-lite"/>
    </source>
</evidence>